<keyword evidence="1" id="KW-0732">Signal</keyword>
<dbReference type="Gene3D" id="2.70.50.70">
    <property type="match status" value="1"/>
</dbReference>
<feature type="signal peptide" evidence="1">
    <location>
        <begin position="1"/>
        <end position="23"/>
    </location>
</feature>
<evidence type="ECO:0000313" key="2">
    <source>
        <dbReference type="EMBL" id="RUS34318.1"/>
    </source>
</evidence>
<dbReference type="PANTHER" id="PTHR36182:SF1">
    <property type="entry name" value="PROTEIN, PUTATIVE (AFU_ORTHOLOGUE AFUA_6G10930)-RELATED"/>
    <property type="match status" value="1"/>
</dbReference>
<comment type="caution">
    <text evidence="2">The sequence shown here is derived from an EMBL/GenBank/DDBJ whole genome shotgun (WGS) entry which is preliminary data.</text>
</comment>
<keyword evidence="3" id="KW-1185">Reference proteome</keyword>
<dbReference type="AlphaFoldDB" id="A0A433QX34"/>
<dbReference type="EMBL" id="RBNJ01000588">
    <property type="protein sequence ID" value="RUS34318.1"/>
    <property type="molecule type" value="Genomic_DNA"/>
</dbReference>
<evidence type="ECO:0000313" key="3">
    <source>
        <dbReference type="Proteomes" id="UP000274822"/>
    </source>
</evidence>
<accession>A0A433QX34</accession>
<evidence type="ECO:0000256" key="1">
    <source>
        <dbReference type="SAM" id="SignalP"/>
    </source>
</evidence>
<evidence type="ECO:0008006" key="4">
    <source>
        <dbReference type="Google" id="ProtNLM"/>
    </source>
</evidence>
<dbReference type="Proteomes" id="UP000274822">
    <property type="component" value="Unassembled WGS sequence"/>
</dbReference>
<name>A0A433QX34_9FUNG</name>
<organism evidence="2 3">
    <name type="scientific">Jimgerdemannia flammicorona</name>
    <dbReference type="NCBI Taxonomy" id="994334"/>
    <lineage>
        <taxon>Eukaryota</taxon>
        <taxon>Fungi</taxon>
        <taxon>Fungi incertae sedis</taxon>
        <taxon>Mucoromycota</taxon>
        <taxon>Mucoromycotina</taxon>
        <taxon>Endogonomycetes</taxon>
        <taxon>Endogonales</taxon>
        <taxon>Endogonaceae</taxon>
        <taxon>Jimgerdemannia</taxon>
    </lineage>
</organism>
<protein>
    <recommendedName>
        <fullName evidence="4">Chitin-binding type-4 domain-containing protein</fullName>
    </recommendedName>
</protein>
<proteinExistence type="predicted"/>
<dbReference type="PANTHER" id="PTHR36182">
    <property type="entry name" value="PROTEIN, PUTATIVE (AFU_ORTHOLOGUE AFUA_6G10930)-RELATED"/>
    <property type="match status" value="1"/>
</dbReference>
<gene>
    <name evidence="2" type="ORF">BC938DRAFT_481264</name>
</gene>
<dbReference type="PROSITE" id="PS51257">
    <property type="entry name" value="PROKAR_LIPOPROTEIN"/>
    <property type="match status" value="1"/>
</dbReference>
<reference evidence="2 3" key="1">
    <citation type="journal article" date="2018" name="New Phytol.">
        <title>Phylogenomics of Endogonaceae and evolution of mycorrhizas within Mucoromycota.</title>
        <authorList>
            <person name="Chang Y."/>
            <person name="Desiro A."/>
            <person name="Na H."/>
            <person name="Sandor L."/>
            <person name="Lipzen A."/>
            <person name="Clum A."/>
            <person name="Barry K."/>
            <person name="Grigoriev I.V."/>
            <person name="Martin F.M."/>
            <person name="Stajich J.E."/>
            <person name="Smith M.E."/>
            <person name="Bonito G."/>
            <person name="Spatafora J.W."/>
        </authorList>
    </citation>
    <scope>NUCLEOTIDE SEQUENCE [LARGE SCALE GENOMIC DNA]</scope>
    <source>
        <strain evidence="2 3">AD002</strain>
    </source>
</reference>
<sequence>MAKLVSLLTTFVALSSCIATISAHMAIRDPPTRRALDSSYYQEAHCVSNNLVTPLTFQGKFTYPCRGFAPGPALKTWTAGRPVSVEMIPSANHGGGHCELAISYDNVNFAVIYQSFDTCHSHCVQGDRAACTLNFTLPVTLPPSPSAVLAWSWIAHTGNREYFHGCSDIQIVAPAASRKRSRKSKPKTKVTGGFTGPRLTVANYPGYPVVFEFNSTYNGVQVYHSQPQITITAPPNAKAITQAADAISCPLPTVPIGDLSKLSKTLPVAGTACTPSQPSRCVNPGSVYLDGLLFIACDGQTWQQSYLSAGLLCVQTEKGIMGYSQSAGDLTADNNW</sequence>
<feature type="chain" id="PRO_5019120596" description="Chitin-binding type-4 domain-containing protein" evidence="1">
    <location>
        <begin position="24"/>
        <end position="336"/>
    </location>
</feature>